<dbReference type="Gene3D" id="3.40.50.720">
    <property type="entry name" value="NAD(P)-binding Rossmann-like Domain"/>
    <property type="match status" value="1"/>
</dbReference>
<evidence type="ECO:0000313" key="6">
    <source>
        <dbReference type="Proteomes" id="UP000366872"/>
    </source>
</evidence>
<evidence type="ECO:0000256" key="2">
    <source>
        <dbReference type="SAM" id="Phobius"/>
    </source>
</evidence>
<dbReference type="InterPro" id="IPR003148">
    <property type="entry name" value="RCK_N"/>
</dbReference>
<keyword evidence="2" id="KW-0472">Membrane</keyword>
<feature type="transmembrane region" description="Helical" evidence="2">
    <location>
        <begin position="44"/>
        <end position="62"/>
    </location>
</feature>
<accession>A0A6C2U5Q0</accession>
<protein>
    <submittedName>
        <fullName evidence="5">Voltage-gated potassium channel Kch</fullName>
    </submittedName>
</protein>
<dbReference type="Proteomes" id="UP000366872">
    <property type="component" value="Unassembled WGS sequence"/>
</dbReference>
<dbReference type="Gene3D" id="3.30.70.1450">
    <property type="entry name" value="Regulator of K+ conductance, C-terminal domain"/>
    <property type="match status" value="1"/>
</dbReference>
<dbReference type="RefSeq" id="WP_136080798.1">
    <property type="nucleotide sequence ID" value="NZ_CAAHFG010000002.1"/>
</dbReference>
<dbReference type="GO" id="GO:0005886">
    <property type="term" value="C:plasma membrane"/>
    <property type="evidence" value="ECO:0007669"/>
    <property type="project" value="UniProtKB-SubCell"/>
</dbReference>
<keyword evidence="2" id="KW-1133">Transmembrane helix</keyword>
<dbReference type="InterPro" id="IPR036721">
    <property type="entry name" value="RCK_C_sf"/>
</dbReference>
<dbReference type="PANTHER" id="PTHR43833:SF9">
    <property type="entry name" value="POTASSIUM CHANNEL PROTEIN YUGO-RELATED"/>
    <property type="match status" value="1"/>
</dbReference>
<dbReference type="SUPFAM" id="SSF116726">
    <property type="entry name" value="TrkA C-terminal domain-like"/>
    <property type="match status" value="1"/>
</dbReference>
<dbReference type="SUPFAM" id="SSF81324">
    <property type="entry name" value="Voltage-gated potassium channels"/>
    <property type="match status" value="1"/>
</dbReference>
<organism evidence="5 6">
    <name type="scientific">Pontiella desulfatans</name>
    <dbReference type="NCBI Taxonomy" id="2750659"/>
    <lineage>
        <taxon>Bacteria</taxon>
        <taxon>Pseudomonadati</taxon>
        <taxon>Kiritimatiellota</taxon>
        <taxon>Kiritimatiellia</taxon>
        <taxon>Kiritimatiellales</taxon>
        <taxon>Pontiellaceae</taxon>
        <taxon>Pontiella</taxon>
    </lineage>
</organism>
<dbReference type="PROSITE" id="PS51202">
    <property type="entry name" value="RCK_C"/>
    <property type="match status" value="1"/>
</dbReference>
<feature type="transmembrane region" description="Helical" evidence="2">
    <location>
        <begin position="68"/>
        <end position="86"/>
    </location>
</feature>
<keyword evidence="5" id="KW-0813">Transport</keyword>
<feature type="domain" description="RCK C-terminal" evidence="4">
    <location>
        <begin position="254"/>
        <end position="334"/>
    </location>
</feature>
<evidence type="ECO:0000259" key="3">
    <source>
        <dbReference type="PROSITE" id="PS51201"/>
    </source>
</evidence>
<dbReference type="PANTHER" id="PTHR43833">
    <property type="entry name" value="POTASSIUM CHANNEL PROTEIN 2-RELATED-RELATED"/>
    <property type="match status" value="1"/>
</dbReference>
<evidence type="ECO:0000256" key="1">
    <source>
        <dbReference type="ARBA" id="ARBA00004651"/>
    </source>
</evidence>
<evidence type="ECO:0000313" key="5">
    <source>
        <dbReference type="EMBL" id="VGO15213.1"/>
    </source>
</evidence>
<feature type="domain" description="RCK N-terminal" evidence="3">
    <location>
        <begin position="114"/>
        <end position="231"/>
    </location>
</feature>
<dbReference type="InterPro" id="IPR006037">
    <property type="entry name" value="RCK_C"/>
</dbReference>
<name>A0A6C2U5Q0_PONDE</name>
<keyword evidence="5" id="KW-0407">Ion channel</keyword>
<feature type="transmembrane region" description="Helical" evidence="2">
    <location>
        <begin position="12"/>
        <end position="32"/>
    </location>
</feature>
<dbReference type="Gene3D" id="1.10.287.70">
    <property type="match status" value="1"/>
</dbReference>
<dbReference type="GO" id="GO:0008324">
    <property type="term" value="F:monoatomic cation transmembrane transporter activity"/>
    <property type="evidence" value="ECO:0007669"/>
    <property type="project" value="InterPro"/>
</dbReference>
<dbReference type="Pfam" id="PF02080">
    <property type="entry name" value="TrkA_C"/>
    <property type="match status" value="1"/>
</dbReference>
<dbReference type="InterPro" id="IPR050721">
    <property type="entry name" value="Trk_Ktr_HKT_K-transport"/>
</dbReference>
<dbReference type="InterPro" id="IPR036291">
    <property type="entry name" value="NAD(P)-bd_dom_sf"/>
</dbReference>
<comment type="subcellular location">
    <subcellularLocation>
        <location evidence="1">Cell membrane</location>
        <topology evidence="1">Multi-pass membrane protein</topology>
    </subcellularLocation>
</comment>
<proteinExistence type="predicted"/>
<dbReference type="EMBL" id="CAAHFG010000002">
    <property type="protein sequence ID" value="VGO15213.1"/>
    <property type="molecule type" value="Genomic_DNA"/>
</dbReference>
<dbReference type="Pfam" id="PF02254">
    <property type="entry name" value="TrkA_N"/>
    <property type="match status" value="1"/>
</dbReference>
<keyword evidence="2" id="KW-0812">Transmembrane</keyword>
<dbReference type="AlphaFoldDB" id="A0A6C2U5Q0"/>
<keyword evidence="6" id="KW-1185">Reference proteome</keyword>
<dbReference type="GO" id="GO:0006813">
    <property type="term" value="P:potassium ion transport"/>
    <property type="evidence" value="ECO:0007669"/>
    <property type="project" value="InterPro"/>
</dbReference>
<dbReference type="Pfam" id="PF07885">
    <property type="entry name" value="Ion_trans_2"/>
    <property type="match status" value="1"/>
</dbReference>
<dbReference type="PROSITE" id="PS51201">
    <property type="entry name" value="RCK_N"/>
    <property type="match status" value="1"/>
</dbReference>
<keyword evidence="5" id="KW-0406">Ion transport</keyword>
<sequence>MRFQVINEQLASGLRKGIIGIALVLFFGTMGYRMIEGWNWLDSFYMTVITVSTVGIMEVHPLSDAGRLFTSLLIFGGVGVMAYCLTRLAEFMFQRSITNVFGRRTMMKKIAQMKQHAIICGYGRTGMRVVAELQAANKPFVVIEENEEVVKRMLELGIPHIPGDATEEETLEAAQICEADALVAALDSDAENLFLTLTASGLCRNLRVIARVHDPDNSRKFRKAGAHRVVSPISTGANQIAQLLTRPSVVDLIELVTTDKSIALQVFEHSIEEDSDMLGKTLSEARVRQTLGSMVIAVKHRDGTTAFDPGPQTKLNLGDTLVAIRQSDAGEQTL</sequence>
<dbReference type="SUPFAM" id="SSF51735">
    <property type="entry name" value="NAD(P)-binding Rossmann-fold domains"/>
    <property type="match status" value="1"/>
</dbReference>
<dbReference type="InterPro" id="IPR013099">
    <property type="entry name" value="K_chnl_dom"/>
</dbReference>
<gene>
    <name evidence="5" type="primary">kch_1</name>
    <name evidence="5" type="ORF">PDESU_03795</name>
</gene>
<reference evidence="5 6" key="1">
    <citation type="submission" date="2019-04" db="EMBL/GenBank/DDBJ databases">
        <authorList>
            <person name="Van Vliet M D."/>
        </authorList>
    </citation>
    <scope>NUCLEOTIDE SEQUENCE [LARGE SCALE GENOMIC DNA]</scope>
    <source>
        <strain evidence="5 6">F1</strain>
    </source>
</reference>
<evidence type="ECO:0000259" key="4">
    <source>
        <dbReference type="PROSITE" id="PS51202"/>
    </source>
</evidence>